<dbReference type="KEGG" id="hfv:R50_0635"/>
<evidence type="ECO:0000256" key="1">
    <source>
        <dbReference type="ARBA" id="ARBA00004370"/>
    </source>
</evidence>
<reference evidence="8 9" key="1">
    <citation type="submission" date="2020-02" db="EMBL/GenBank/DDBJ databases">
        <authorList>
            <person name="Hogendoorn C."/>
        </authorList>
    </citation>
    <scope>NUCLEOTIDE SEQUENCE [LARGE SCALE GENOMIC DNA]</scope>
    <source>
        <strain evidence="8">R501</strain>
    </source>
</reference>
<keyword evidence="2 7" id="KW-0813">Transport</keyword>
<dbReference type="Pfam" id="PF00213">
    <property type="entry name" value="OSCP"/>
    <property type="match status" value="1"/>
</dbReference>
<dbReference type="GO" id="GO:0045259">
    <property type="term" value="C:proton-transporting ATP synthase complex"/>
    <property type="evidence" value="ECO:0007669"/>
    <property type="project" value="UniProtKB-KW"/>
</dbReference>
<name>A0A6F8ZDY7_9FIRM</name>
<dbReference type="Proteomes" id="UP000503399">
    <property type="component" value="Chromosome"/>
</dbReference>
<dbReference type="InterPro" id="IPR026015">
    <property type="entry name" value="ATP_synth_OSCP/delta_N_sf"/>
</dbReference>
<comment type="function">
    <text evidence="7">F(1)F(0) ATP synthase produces ATP from ADP in the presence of a proton or sodium gradient. F-type ATPases consist of two structural domains, F(1) containing the extramembraneous catalytic core and F(0) containing the membrane proton channel, linked together by a central stalk and a peripheral stalk. During catalysis, ATP synthesis in the catalytic domain of F(1) is coupled via a rotary mechanism of the central stalk subunits to proton translocation.</text>
</comment>
<dbReference type="SUPFAM" id="SSF47928">
    <property type="entry name" value="N-terminal domain of the delta subunit of the F1F0-ATP synthase"/>
    <property type="match status" value="1"/>
</dbReference>
<dbReference type="HAMAP" id="MF_01416">
    <property type="entry name" value="ATP_synth_delta_bact"/>
    <property type="match status" value="1"/>
</dbReference>
<evidence type="ECO:0000256" key="5">
    <source>
        <dbReference type="ARBA" id="ARBA00023136"/>
    </source>
</evidence>
<keyword evidence="7" id="KW-0139">CF(1)</keyword>
<sequence>MKQEVLAKRYARALYQTGADAAALEAALERLTAALELPEGRKLLLSPLIPAAEKEATARRLLAEAVPQAAAETALGLWRVLVAHGREALLPEVREMFHQIRLEAAGETPCEVVTARPLPQDEGRKLVAALGRQLGRRLAPRFRVDPAVLGGVRVTVGDRLLDWTIAGGLARLRRSLTADDAQAR</sequence>
<gene>
    <name evidence="7 8" type="primary">atpH</name>
    <name evidence="8" type="ORF">R50_0635</name>
</gene>
<accession>A0A6F8ZDY7</accession>
<dbReference type="GO" id="GO:0046933">
    <property type="term" value="F:proton-transporting ATP synthase activity, rotational mechanism"/>
    <property type="evidence" value="ECO:0007669"/>
    <property type="project" value="UniProtKB-UniRule"/>
</dbReference>
<evidence type="ECO:0000313" key="8">
    <source>
        <dbReference type="EMBL" id="CAB1128141.1"/>
    </source>
</evidence>
<keyword evidence="6 7" id="KW-0066">ATP synthesis</keyword>
<keyword evidence="5 7" id="KW-0472">Membrane</keyword>
<evidence type="ECO:0000256" key="4">
    <source>
        <dbReference type="ARBA" id="ARBA00023065"/>
    </source>
</evidence>
<keyword evidence="9" id="KW-1185">Reference proteome</keyword>
<dbReference type="Gene3D" id="1.10.520.20">
    <property type="entry name" value="N-terminal domain of the delta subunit of the F1F0-ATP synthase"/>
    <property type="match status" value="1"/>
</dbReference>
<protein>
    <recommendedName>
        <fullName evidence="7">ATP synthase subunit delta</fullName>
    </recommendedName>
    <alternativeName>
        <fullName evidence="7">ATP synthase F(1) sector subunit delta</fullName>
    </alternativeName>
    <alternativeName>
        <fullName evidence="7">F-type ATPase subunit delta</fullName>
        <shortName evidence="7">F-ATPase subunit delta</shortName>
    </alternativeName>
</protein>
<evidence type="ECO:0000256" key="6">
    <source>
        <dbReference type="ARBA" id="ARBA00023310"/>
    </source>
</evidence>
<organism evidence="8 9">
    <name type="scientific">Candidatus Hydrogenisulfobacillus filiaventi</name>
    <dbReference type="NCBI Taxonomy" id="2707344"/>
    <lineage>
        <taxon>Bacteria</taxon>
        <taxon>Bacillati</taxon>
        <taxon>Bacillota</taxon>
        <taxon>Clostridia</taxon>
        <taxon>Eubacteriales</taxon>
        <taxon>Clostridiales Family XVII. Incertae Sedis</taxon>
        <taxon>Candidatus Hydrogenisulfobacillus</taxon>
    </lineage>
</organism>
<keyword evidence="3 7" id="KW-0375">Hydrogen ion transport</keyword>
<dbReference type="PANTHER" id="PTHR11910">
    <property type="entry name" value="ATP SYNTHASE DELTA CHAIN"/>
    <property type="match status" value="1"/>
</dbReference>
<dbReference type="PRINTS" id="PR00125">
    <property type="entry name" value="ATPASEDELTA"/>
</dbReference>
<evidence type="ECO:0000313" key="9">
    <source>
        <dbReference type="Proteomes" id="UP000503399"/>
    </source>
</evidence>
<dbReference type="AlphaFoldDB" id="A0A6F8ZDY7"/>
<dbReference type="GO" id="GO:0005886">
    <property type="term" value="C:plasma membrane"/>
    <property type="evidence" value="ECO:0007669"/>
    <property type="project" value="UniProtKB-SubCell"/>
</dbReference>
<comment type="function">
    <text evidence="7">This protein is part of the stalk that links CF(0) to CF(1). It either transmits conformational changes from CF(0) to CF(1) or is implicated in proton conduction.</text>
</comment>
<proteinExistence type="inferred from homology"/>
<dbReference type="EMBL" id="LR778114">
    <property type="protein sequence ID" value="CAB1128141.1"/>
    <property type="molecule type" value="Genomic_DNA"/>
</dbReference>
<keyword evidence="4 7" id="KW-0406">Ion transport</keyword>
<evidence type="ECO:0000256" key="3">
    <source>
        <dbReference type="ARBA" id="ARBA00022781"/>
    </source>
</evidence>
<evidence type="ECO:0000256" key="2">
    <source>
        <dbReference type="ARBA" id="ARBA00022448"/>
    </source>
</evidence>
<comment type="similarity">
    <text evidence="7">Belongs to the ATPase delta chain family.</text>
</comment>
<dbReference type="InterPro" id="IPR000711">
    <property type="entry name" value="ATPase_OSCP/dsu"/>
</dbReference>
<dbReference type="NCBIfam" id="TIGR01145">
    <property type="entry name" value="ATP_synt_delta"/>
    <property type="match status" value="1"/>
</dbReference>
<comment type="subcellular location">
    <subcellularLocation>
        <location evidence="7">Cell membrane</location>
        <topology evidence="7">Peripheral membrane protein</topology>
    </subcellularLocation>
    <subcellularLocation>
        <location evidence="1">Membrane</location>
    </subcellularLocation>
</comment>
<evidence type="ECO:0000256" key="7">
    <source>
        <dbReference type="HAMAP-Rule" id="MF_01416"/>
    </source>
</evidence>
<keyword evidence="7" id="KW-1003">Cell membrane</keyword>